<keyword evidence="1" id="KW-0255">Endonuclease</keyword>
<sequence length="86" mass="9724">MFANLHPVEEIFGSEPYATVGVEPFVDSDERHSLSLLRRGREERSSRFAVHEEVEVFTFEGSLLSGDTVDQLGLNNCIRNRISTPE</sequence>
<comment type="caution">
    <text evidence="1">The sequence shown here is derived from an EMBL/GenBank/DDBJ whole genome shotgun (WGS) entry which is preliminary data.</text>
</comment>
<dbReference type="EMBL" id="BGKA01000109">
    <property type="protein sequence ID" value="GBH17437.1"/>
    <property type="molecule type" value="Genomic_DNA"/>
</dbReference>
<name>A0AAN4Q4Y6_PSESF</name>
<keyword evidence="1" id="KW-0378">Hydrolase</keyword>
<proteinExistence type="predicted"/>
<dbReference type="Proteomes" id="UP000248291">
    <property type="component" value="Unassembled WGS sequence"/>
</dbReference>
<keyword evidence="1" id="KW-0540">Nuclease</keyword>
<dbReference type="AlphaFoldDB" id="A0AAN4Q4Y6"/>
<organism evidence="1 2">
    <name type="scientific">Pseudomonas syringae pv. actinidiae</name>
    <dbReference type="NCBI Taxonomy" id="103796"/>
    <lineage>
        <taxon>Bacteria</taxon>
        <taxon>Pseudomonadati</taxon>
        <taxon>Pseudomonadota</taxon>
        <taxon>Gammaproteobacteria</taxon>
        <taxon>Pseudomonadales</taxon>
        <taxon>Pseudomonadaceae</taxon>
        <taxon>Pseudomonas</taxon>
        <taxon>Pseudomonas syringae</taxon>
    </lineage>
</organism>
<dbReference type="GO" id="GO:0004519">
    <property type="term" value="F:endonuclease activity"/>
    <property type="evidence" value="ECO:0007669"/>
    <property type="project" value="UniProtKB-KW"/>
</dbReference>
<reference evidence="1 2" key="1">
    <citation type="submission" date="2018-04" db="EMBL/GenBank/DDBJ databases">
        <title>Draft genome sequence of Pseudomonas syringae pv. actinidiae biovar 3 strains isolated from kiwifruit in Kagawa prefecture.</title>
        <authorList>
            <person name="Tabuchi M."/>
            <person name="Saito M."/>
            <person name="Fujiwara S."/>
            <person name="Sasa N."/>
            <person name="Akimitsu K."/>
            <person name="Gomi K."/>
            <person name="Konishi-Sugita S."/>
            <person name="Hamano K."/>
            <person name="Kataoka I."/>
        </authorList>
    </citation>
    <scope>NUCLEOTIDE SEQUENCE [LARGE SCALE GENOMIC DNA]</scope>
    <source>
        <strain evidence="1 2">MAFF212211</strain>
    </source>
</reference>
<evidence type="ECO:0000313" key="2">
    <source>
        <dbReference type="Proteomes" id="UP000248291"/>
    </source>
</evidence>
<gene>
    <name evidence="1" type="ORF">KPSA3_03405</name>
</gene>
<accession>A0AAN4Q4Y6</accession>
<evidence type="ECO:0000313" key="1">
    <source>
        <dbReference type="EMBL" id="GBH17437.1"/>
    </source>
</evidence>
<protein>
    <submittedName>
        <fullName evidence="1">Predicted ATP-dependent endonuclease of the OLD family</fullName>
    </submittedName>
</protein>